<proteinExistence type="predicted"/>
<feature type="region of interest" description="Disordered" evidence="1">
    <location>
        <begin position="625"/>
        <end position="664"/>
    </location>
</feature>
<name>A0A6V7WGW2_MELEN</name>
<feature type="compositionally biased region" description="Basic and acidic residues" evidence="1">
    <location>
        <begin position="194"/>
        <end position="204"/>
    </location>
</feature>
<accession>A0A6V7WGW2</accession>
<evidence type="ECO:0000256" key="1">
    <source>
        <dbReference type="SAM" id="MobiDB-lite"/>
    </source>
</evidence>
<feature type="compositionally biased region" description="Polar residues" evidence="1">
    <location>
        <begin position="653"/>
        <end position="664"/>
    </location>
</feature>
<sequence>MEATHQNSNQYFPHQLYSVYPPPMNMPINTQLGHPNNQFYGFPNLFYHPNYAFPQQMIYHPSTFIPQQSIHPTEQNSNFLSETTSQADIEKLLLETIPDLDGTEGNFEIRKFFKKFDLALQDWSEKKKIFALKSKLYGKAKSFFILAIKSKHYNYKSIKNFILCQLLPSEYKVEESIDLAKKRTNSSQQKKNLKTPEKSHKPEKIPTPSFINKVNIQFEKEEFSKEILEFFEKPIDQDSAKDESEIENLEKGKFSENLVPMVEKEFKFELLKDFGKDQFCELDVELKCSLDGEQDFASVEFPIPTEIHVFQEIVPLDIPVSHEESVCSEEKECEESEELQVIREEGGEEYVDLEEKEGEECLELKEKGSEVCVDLKEKESEECFDLKEIDEYRDDLEIILEEKECDNLKVIGEGSDYCYGLEAEENVDEKGILEFKLDVFEKDPEKEILPTRDKLNILEEIKKKRNVLRSKMKEAKIMRMLRFEIPRNDFGKDFECGFLKRKITGRFFLGVRRCLNFEKLVTLIRVPKRSKNFLKETDRQMLDVKPMKVLQIVSVTKQDVIQVPKDVEIEKDWKKRKRKQEKGLVESVSVTEFLTIGVRLENFHRRSGSLNRVGLENPLITLTLTSPKSKERSTSPPKTFRGKQAEIEELILTSRTPSSEASGM</sequence>
<reference evidence="2 3" key="1">
    <citation type="submission" date="2020-08" db="EMBL/GenBank/DDBJ databases">
        <authorList>
            <person name="Koutsovoulos G."/>
            <person name="Danchin GJ E."/>
        </authorList>
    </citation>
    <scope>NUCLEOTIDE SEQUENCE [LARGE SCALE GENOMIC DNA]</scope>
</reference>
<organism evidence="2 3">
    <name type="scientific">Meloidogyne enterolobii</name>
    <name type="common">Root-knot nematode worm</name>
    <name type="synonym">Meloidogyne mayaguensis</name>
    <dbReference type="NCBI Taxonomy" id="390850"/>
    <lineage>
        <taxon>Eukaryota</taxon>
        <taxon>Metazoa</taxon>
        <taxon>Ecdysozoa</taxon>
        <taxon>Nematoda</taxon>
        <taxon>Chromadorea</taxon>
        <taxon>Rhabditida</taxon>
        <taxon>Tylenchina</taxon>
        <taxon>Tylenchomorpha</taxon>
        <taxon>Tylenchoidea</taxon>
        <taxon>Meloidogynidae</taxon>
        <taxon>Meloidogyninae</taxon>
        <taxon>Meloidogyne</taxon>
    </lineage>
</organism>
<feature type="region of interest" description="Disordered" evidence="1">
    <location>
        <begin position="183"/>
        <end position="204"/>
    </location>
</feature>
<protein>
    <submittedName>
        <fullName evidence="2">Uncharacterized protein</fullName>
    </submittedName>
</protein>
<dbReference type="EMBL" id="CAJEWN010000579">
    <property type="protein sequence ID" value="CAD2186241.1"/>
    <property type="molecule type" value="Genomic_DNA"/>
</dbReference>
<dbReference type="Proteomes" id="UP000580250">
    <property type="component" value="Unassembled WGS sequence"/>
</dbReference>
<gene>
    <name evidence="2" type="ORF">MENT_LOCUS38719</name>
</gene>
<evidence type="ECO:0000313" key="2">
    <source>
        <dbReference type="EMBL" id="CAD2186241.1"/>
    </source>
</evidence>
<comment type="caution">
    <text evidence="2">The sequence shown here is derived from an EMBL/GenBank/DDBJ whole genome shotgun (WGS) entry which is preliminary data.</text>
</comment>
<evidence type="ECO:0000313" key="3">
    <source>
        <dbReference type="Proteomes" id="UP000580250"/>
    </source>
</evidence>
<dbReference type="AlphaFoldDB" id="A0A6V7WGW2"/>